<dbReference type="Proteomes" id="UP000285278">
    <property type="component" value="Unassembled WGS sequence"/>
</dbReference>
<dbReference type="Pfam" id="PF00535">
    <property type="entry name" value="Glycos_transf_2"/>
    <property type="match status" value="1"/>
</dbReference>
<evidence type="ECO:0000313" key="2">
    <source>
        <dbReference type="EMBL" id="RIX36964.1"/>
    </source>
</evidence>
<dbReference type="STRING" id="1451189.CFAL_09020"/>
<dbReference type="OrthoDB" id="9771846at2"/>
<proteinExistence type="predicted"/>
<dbReference type="GO" id="GO:0016740">
    <property type="term" value="F:transferase activity"/>
    <property type="evidence" value="ECO:0007669"/>
    <property type="project" value="UniProtKB-KW"/>
</dbReference>
<dbReference type="PANTHER" id="PTHR43179">
    <property type="entry name" value="RHAMNOSYLTRANSFERASE WBBL"/>
    <property type="match status" value="1"/>
</dbReference>
<evidence type="ECO:0000259" key="1">
    <source>
        <dbReference type="Pfam" id="PF00535"/>
    </source>
</evidence>
<dbReference type="PANTHER" id="PTHR43179:SF7">
    <property type="entry name" value="RHAMNOSYLTRANSFERASE WBBL"/>
    <property type="match status" value="1"/>
</dbReference>
<dbReference type="RefSeq" id="WP_025403357.1">
    <property type="nucleotide sequence ID" value="NZ_CBCRUA010000001.1"/>
</dbReference>
<reference evidence="2 3" key="1">
    <citation type="submission" date="2018-09" db="EMBL/GenBank/DDBJ databases">
        <title>Optimization and identification of Corynebacterium falsenii FN1-14 from fish paste.</title>
        <authorList>
            <person name="Daroonpunt R."/>
            <person name="Tanasupawat S."/>
        </authorList>
    </citation>
    <scope>NUCLEOTIDE SEQUENCE [LARGE SCALE GENOMIC DNA]</scope>
    <source>
        <strain evidence="2 3">FN1-14</strain>
    </source>
</reference>
<evidence type="ECO:0000313" key="3">
    <source>
        <dbReference type="Proteomes" id="UP000285278"/>
    </source>
</evidence>
<dbReference type="CDD" id="cd04186">
    <property type="entry name" value="GT_2_like_c"/>
    <property type="match status" value="1"/>
</dbReference>
<keyword evidence="3" id="KW-1185">Reference proteome</keyword>
<organism evidence="2 3">
    <name type="scientific">Corynebacterium falsenii</name>
    <dbReference type="NCBI Taxonomy" id="108486"/>
    <lineage>
        <taxon>Bacteria</taxon>
        <taxon>Bacillati</taxon>
        <taxon>Actinomycetota</taxon>
        <taxon>Actinomycetes</taxon>
        <taxon>Mycobacteriales</taxon>
        <taxon>Corynebacteriaceae</taxon>
        <taxon>Corynebacterium</taxon>
    </lineage>
</organism>
<accession>A0A418QAC3</accession>
<sequence length="289" mass="31294">MAPIAIITVTYSPGQYLRDFLDSVPQATTAGAEVLMVDNGSTDGAPEAAVGPGVQLHYSGGNIGYGAAMNLGVRTLAQRRAAGEIDSEFFIISNPDVVFSPGSIDRMVDAARRHPRAACVGPKIVEADGSAYPSARAVPKLGSGIGHALLGTVWPKNPWTKRYLDDANMDTERAAGWLSGSCLLVRWDAFEAVGGFDERYFMYMEDVDLGDRLGRSGWLNIFTPSAEIRHAKGHAAGKHPEIVLKAHHDSAYRFQADRLTGWRYLPVRMVLKLGLAVRGKLAVWLNKVS</sequence>
<dbReference type="AlphaFoldDB" id="A0A418QAC3"/>
<protein>
    <submittedName>
        <fullName evidence="2">Glycosyltransferase family 2 protein</fullName>
    </submittedName>
</protein>
<gene>
    <name evidence="2" type="ORF">D3M95_00660</name>
</gene>
<dbReference type="SUPFAM" id="SSF53448">
    <property type="entry name" value="Nucleotide-diphospho-sugar transferases"/>
    <property type="match status" value="1"/>
</dbReference>
<keyword evidence="2" id="KW-0808">Transferase</keyword>
<dbReference type="Gene3D" id="3.90.550.10">
    <property type="entry name" value="Spore Coat Polysaccharide Biosynthesis Protein SpsA, Chain A"/>
    <property type="match status" value="1"/>
</dbReference>
<name>A0A418QAC3_9CORY</name>
<comment type="caution">
    <text evidence="2">The sequence shown here is derived from an EMBL/GenBank/DDBJ whole genome shotgun (WGS) entry which is preliminary data.</text>
</comment>
<dbReference type="InterPro" id="IPR029044">
    <property type="entry name" value="Nucleotide-diphossugar_trans"/>
</dbReference>
<dbReference type="InterPro" id="IPR001173">
    <property type="entry name" value="Glyco_trans_2-like"/>
</dbReference>
<feature type="domain" description="Glycosyltransferase 2-like" evidence="1">
    <location>
        <begin position="6"/>
        <end position="137"/>
    </location>
</feature>
<dbReference type="EMBL" id="QXJK01000001">
    <property type="protein sequence ID" value="RIX36964.1"/>
    <property type="molecule type" value="Genomic_DNA"/>
</dbReference>